<evidence type="ECO:0000256" key="6">
    <source>
        <dbReference type="ARBA" id="ARBA00032535"/>
    </source>
</evidence>
<evidence type="ECO:0000259" key="8">
    <source>
        <dbReference type="SMART" id="SM01131"/>
    </source>
</evidence>
<comment type="cofactor">
    <cofactor evidence="1">
        <name>Mn(2+)</name>
        <dbReference type="ChEBI" id="CHEBI:29035"/>
    </cofactor>
</comment>
<protein>
    <recommendedName>
        <fullName evidence="2">inorganic diphosphatase</fullName>
        <ecNumber evidence="2">3.6.1.1</ecNumber>
    </recommendedName>
    <alternativeName>
        <fullName evidence="6">Pyrophosphate phospho-hydrolase</fullName>
    </alternativeName>
</protein>
<evidence type="ECO:0000256" key="3">
    <source>
        <dbReference type="ARBA" id="ARBA00022723"/>
    </source>
</evidence>
<dbReference type="InterPro" id="IPR038763">
    <property type="entry name" value="DHH_sf"/>
</dbReference>
<dbReference type="InterPro" id="IPR038222">
    <property type="entry name" value="DHHA2_dom_sf"/>
</dbReference>
<evidence type="ECO:0000313" key="10">
    <source>
        <dbReference type="Proteomes" id="UP001224418"/>
    </source>
</evidence>
<evidence type="ECO:0000256" key="7">
    <source>
        <dbReference type="ARBA" id="ARBA00047820"/>
    </source>
</evidence>
<dbReference type="SUPFAM" id="SSF64182">
    <property type="entry name" value="DHH phosphoesterases"/>
    <property type="match status" value="1"/>
</dbReference>
<dbReference type="NCBIfam" id="NF003877">
    <property type="entry name" value="PRK05427.1"/>
    <property type="match status" value="1"/>
</dbReference>
<dbReference type="Pfam" id="PF01368">
    <property type="entry name" value="DHH"/>
    <property type="match status" value="1"/>
</dbReference>
<sequence>MENIIYVTGHKNPDSDSICAAIAYANLKNQLGDTSVVPARLGNISNETKFILDYFHAEEPKLIESAKDKKIILVDHNEKAQTIPELENGELLEIIDHHRIADIETANPIYFRNEPLGSTSTIVANMFFEKGLTPSTSIAGVLCGAIISDTLLLKSPTATPVDKEVLERLAKIANIELETFAKEMFKAGTSLEGRTADEIFNQDFKTFTLKEFKIGVAQITTMDLEGFKKRKPEFLDLMESKTKEEGYYVLVLLATDIIETSSEIIACGEGLDIINKAFNTTLIENSSYLPGVVSRKKQVIPPITKAIEELK</sequence>
<dbReference type="PANTHER" id="PTHR12112:SF22">
    <property type="entry name" value="MANGANESE-DEPENDENT INORGANIC PYROPHOSPHATASE-RELATED"/>
    <property type="match status" value="1"/>
</dbReference>
<dbReference type="PANTHER" id="PTHR12112">
    <property type="entry name" value="BNIP - RELATED"/>
    <property type="match status" value="1"/>
</dbReference>
<keyword evidence="5" id="KW-0464">Manganese</keyword>
<proteinExistence type="predicted"/>
<evidence type="ECO:0000313" key="9">
    <source>
        <dbReference type="EMBL" id="MDQ0480891.1"/>
    </source>
</evidence>
<dbReference type="InterPro" id="IPR004097">
    <property type="entry name" value="DHHA2"/>
</dbReference>
<evidence type="ECO:0000256" key="2">
    <source>
        <dbReference type="ARBA" id="ARBA00012146"/>
    </source>
</evidence>
<dbReference type="RefSeq" id="WP_307357162.1">
    <property type="nucleotide sequence ID" value="NZ_BAAACJ010000039.1"/>
</dbReference>
<reference evidence="9 10" key="1">
    <citation type="submission" date="2023-07" db="EMBL/GenBank/DDBJ databases">
        <title>Genomic Encyclopedia of Type Strains, Phase IV (KMG-IV): sequencing the most valuable type-strain genomes for metagenomic binning, comparative biology and taxonomic classification.</title>
        <authorList>
            <person name="Goeker M."/>
        </authorList>
    </citation>
    <scope>NUCLEOTIDE SEQUENCE [LARGE SCALE GENOMIC DNA]</scope>
    <source>
        <strain evidence="9 10">DSM 1400</strain>
    </source>
</reference>
<dbReference type="EC" id="3.6.1.1" evidence="2"/>
<dbReference type="Pfam" id="PF02833">
    <property type="entry name" value="DHHA2"/>
    <property type="match status" value="1"/>
</dbReference>
<comment type="catalytic activity">
    <reaction evidence="7">
        <text>diphosphate + H2O = 2 phosphate + H(+)</text>
        <dbReference type="Rhea" id="RHEA:24576"/>
        <dbReference type="ChEBI" id="CHEBI:15377"/>
        <dbReference type="ChEBI" id="CHEBI:15378"/>
        <dbReference type="ChEBI" id="CHEBI:33019"/>
        <dbReference type="ChEBI" id="CHEBI:43474"/>
        <dbReference type="EC" id="3.6.1.1"/>
    </reaction>
</comment>
<evidence type="ECO:0000256" key="4">
    <source>
        <dbReference type="ARBA" id="ARBA00022801"/>
    </source>
</evidence>
<keyword evidence="4 9" id="KW-0378">Hydrolase</keyword>
<dbReference type="InterPro" id="IPR001667">
    <property type="entry name" value="DDH_dom"/>
</dbReference>
<dbReference type="Gene3D" id="3.10.310.20">
    <property type="entry name" value="DHHA2 domain"/>
    <property type="match status" value="1"/>
</dbReference>
<keyword evidence="3" id="KW-0479">Metal-binding</keyword>
<accession>A0ABU0JUV8</accession>
<gene>
    <name evidence="9" type="ORF">QOZ93_002641</name>
</gene>
<dbReference type="Proteomes" id="UP001224418">
    <property type="component" value="Unassembled WGS sequence"/>
</dbReference>
<dbReference type="Gene3D" id="3.90.1640.10">
    <property type="entry name" value="inorganic pyrophosphatase (n-terminal core)"/>
    <property type="match status" value="1"/>
</dbReference>
<name>A0ABU0JUV8_HATLI</name>
<dbReference type="SMART" id="SM01131">
    <property type="entry name" value="DHHA2"/>
    <property type="match status" value="1"/>
</dbReference>
<dbReference type="GO" id="GO:0004427">
    <property type="term" value="F:inorganic diphosphate phosphatase activity"/>
    <property type="evidence" value="ECO:0007669"/>
    <property type="project" value="UniProtKB-EC"/>
</dbReference>
<comment type="caution">
    <text evidence="9">The sequence shown here is derived from an EMBL/GenBank/DDBJ whole genome shotgun (WGS) entry which is preliminary data.</text>
</comment>
<keyword evidence="10" id="KW-1185">Reference proteome</keyword>
<feature type="domain" description="DHHA2" evidence="8">
    <location>
        <begin position="181"/>
        <end position="307"/>
    </location>
</feature>
<evidence type="ECO:0000256" key="5">
    <source>
        <dbReference type="ARBA" id="ARBA00023211"/>
    </source>
</evidence>
<evidence type="ECO:0000256" key="1">
    <source>
        <dbReference type="ARBA" id="ARBA00001936"/>
    </source>
</evidence>
<dbReference type="EMBL" id="JAUSWN010000032">
    <property type="protein sequence ID" value="MDQ0480891.1"/>
    <property type="molecule type" value="Genomic_DNA"/>
</dbReference>
<organism evidence="9 10">
    <name type="scientific">Hathewaya limosa</name>
    <name type="common">Clostridium limosum</name>
    <dbReference type="NCBI Taxonomy" id="1536"/>
    <lineage>
        <taxon>Bacteria</taxon>
        <taxon>Bacillati</taxon>
        <taxon>Bacillota</taxon>
        <taxon>Clostridia</taxon>
        <taxon>Eubacteriales</taxon>
        <taxon>Clostridiaceae</taxon>
        <taxon>Hathewaya</taxon>
    </lineage>
</organism>